<organism evidence="1 2">
    <name type="scientific">Penicillium cosmopolitanum</name>
    <dbReference type="NCBI Taxonomy" id="1131564"/>
    <lineage>
        <taxon>Eukaryota</taxon>
        <taxon>Fungi</taxon>
        <taxon>Dikarya</taxon>
        <taxon>Ascomycota</taxon>
        <taxon>Pezizomycotina</taxon>
        <taxon>Eurotiomycetes</taxon>
        <taxon>Eurotiomycetidae</taxon>
        <taxon>Eurotiales</taxon>
        <taxon>Aspergillaceae</taxon>
        <taxon>Penicillium</taxon>
    </lineage>
</organism>
<dbReference type="Gene3D" id="1.20.1290.10">
    <property type="entry name" value="AhpD-like"/>
    <property type="match status" value="1"/>
</dbReference>
<keyword evidence="2" id="KW-1185">Reference proteome</keyword>
<evidence type="ECO:0000313" key="2">
    <source>
        <dbReference type="Proteomes" id="UP001147747"/>
    </source>
</evidence>
<dbReference type="RefSeq" id="XP_056484326.1">
    <property type="nucleotide sequence ID" value="XM_056633706.1"/>
</dbReference>
<dbReference type="PANTHER" id="PTHR28180:SF5">
    <property type="entry name" value="DNA POLYMERASE ALPHA SUBUNIT B"/>
    <property type="match status" value="1"/>
</dbReference>
<dbReference type="EMBL" id="JAPZBU010000009">
    <property type="protein sequence ID" value="KAJ5386528.1"/>
    <property type="molecule type" value="Genomic_DNA"/>
</dbReference>
<dbReference type="GeneID" id="81372686"/>
<reference evidence="1" key="1">
    <citation type="submission" date="2022-12" db="EMBL/GenBank/DDBJ databases">
        <authorList>
            <person name="Petersen C."/>
        </authorList>
    </citation>
    <scope>NUCLEOTIDE SEQUENCE</scope>
    <source>
        <strain evidence="1">IBT 29677</strain>
    </source>
</reference>
<evidence type="ECO:0000313" key="1">
    <source>
        <dbReference type="EMBL" id="KAJ5386528.1"/>
    </source>
</evidence>
<dbReference type="InterPro" id="IPR029032">
    <property type="entry name" value="AhpD-like"/>
</dbReference>
<dbReference type="InterPro" id="IPR052999">
    <property type="entry name" value="PTS1_Protein"/>
</dbReference>
<dbReference type="OrthoDB" id="5537330at2759"/>
<accession>A0A9W9VNQ9</accession>
<proteinExistence type="predicted"/>
<sequence length="235" mass="26961">MVEPRCDELFREIEAKFKSSDISPDKWYLTTLSSITTTSEPHMAEQLYLYLISQPTYSSADAHKALIRRIREALFKGIVLLGLPKPTEALIAISRVEAEDGLDQTFSREGWKCDEDNYNHGMAWLTRLYAHNTDGLLSIFKSHRDFGFWVANIAYGLHLADRQNLDDVDTELVVLPAVMGQNLPRETYWHMRGIRRLEVSKKDVEMVCDCVHRVTQFCGTKLDRVPAAQPVEEEL</sequence>
<dbReference type="PANTHER" id="PTHR28180">
    <property type="entry name" value="CONSERVED MITOCHONDRIAL PROTEIN-RELATED"/>
    <property type="match status" value="1"/>
</dbReference>
<reference evidence="1" key="2">
    <citation type="journal article" date="2023" name="IMA Fungus">
        <title>Comparative genomic study of the Penicillium genus elucidates a diverse pangenome and 15 lateral gene transfer events.</title>
        <authorList>
            <person name="Petersen C."/>
            <person name="Sorensen T."/>
            <person name="Nielsen M.R."/>
            <person name="Sondergaard T.E."/>
            <person name="Sorensen J.L."/>
            <person name="Fitzpatrick D.A."/>
            <person name="Frisvad J.C."/>
            <person name="Nielsen K.L."/>
        </authorList>
    </citation>
    <scope>NUCLEOTIDE SEQUENCE</scope>
    <source>
        <strain evidence="1">IBT 29677</strain>
    </source>
</reference>
<dbReference type="SUPFAM" id="SSF69118">
    <property type="entry name" value="AhpD-like"/>
    <property type="match status" value="1"/>
</dbReference>
<protein>
    <submittedName>
        <fullName evidence="1">Uncharacterized protein</fullName>
    </submittedName>
</protein>
<name>A0A9W9VNQ9_9EURO</name>
<comment type="caution">
    <text evidence="1">The sequence shown here is derived from an EMBL/GenBank/DDBJ whole genome shotgun (WGS) entry which is preliminary data.</text>
</comment>
<dbReference type="Proteomes" id="UP001147747">
    <property type="component" value="Unassembled WGS sequence"/>
</dbReference>
<gene>
    <name evidence="1" type="ORF">N7509_009069</name>
</gene>
<dbReference type="AlphaFoldDB" id="A0A9W9VNQ9"/>